<evidence type="ECO:0000256" key="3">
    <source>
        <dbReference type="ARBA" id="ARBA00022448"/>
    </source>
</evidence>
<feature type="transmembrane region" description="Helical" evidence="7">
    <location>
        <begin position="284"/>
        <end position="307"/>
    </location>
</feature>
<dbReference type="InterPro" id="IPR011701">
    <property type="entry name" value="MFS"/>
</dbReference>
<dbReference type="OrthoDB" id="9787815at2"/>
<evidence type="ECO:0000256" key="1">
    <source>
        <dbReference type="ARBA" id="ARBA00004141"/>
    </source>
</evidence>
<dbReference type="Pfam" id="PF07690">
    <property type="entry name" value="MFS_1"/>
    <property type="match status" value="1"/>
</dbReference>
<dbReference type="GO" id="GO:0005886">
    <property type="term" value="C:plasma membrane"/>
    <property type="evidence" value="ECO:0007669"/>
    <property type="project" value="InterPro"/>
</dbReference>
<accession>A0A1G4T024</accession>
<feature type="transmembrane region" description="Helical" evidence="7">
    <location>
        <begin position="533"/>
        <end position="553"/>
    </location>
</feature>
<comment type="subcellular location">
    <subcellularLocation>
        <location evidence="1">Membrane</location>
        <topology evidence="1">Multi-pass membrane protein</topology>
    </subcellularLocation>
</comment>
<dbReference type="InterPro" id="IPR004752">
    <property type="entry name" value="AmpG_permease/AT-1"/>
</dbReference>
<dbReference type="PANTHER" id="PTHR12778">
    <property type="entry name" value="SOLUTE CARRIER FAMILY 33 ACETYL-COA TRANSPORTER -RELATED"/>
    <property type="match status" value="1"/>
</dbReference>
<dbReference type="PANTHER" id="PTHR12778:SF10">
    <property type="entry name" value="MAJOR FACILITATOR SUPERFAMILY DOMAIN-CONTAINING PROTEIN 3"/>
    <property type="match status" value="1"/>
</dbReference>
<organism evidence="8 9">
    <name type="scientific">Asticcacaulis taihuensis</name>
    <dbReference type="NCBI Taxonomy" id="260084"/>
    <lineage>
        <taxon>Bacteria</taxon>
        <taxon>Pseudomonadati</taxon>
        <taxon>Pseudomonadota</taxon>
        <taxon>Alphaproteobacteria</taxon>
        <taxon>Caulobacterales</taxon>
        <taxon>Caulobacteraceae</taxon>
        <taxon>Asticcacaulis</taxon>
    </lineage>
</organism>
<feature type="transmembrane region" description="Helical" evidence="7">
    <location>
        <begin position="93"/>
        <end position="112"/>
    </location>
</feature>
<evidence type="ECO:0000256" key="5">
    <source>
        <dbReference type="ARBA" id="ARBA00022989"/>
    </source>
</evidence>
<keyword evidence="5 7" id="KW-1133">Transmembrane helix</keyword>
<evidence type="ECO:0000256" key="7">
    <source>
        <dbReference type="SAM" id="Phobius"/>
    </source>
</evidence>
<feature type="transmembrane region" description="Helical" evidence="7">
    <location>
        <begin position="374"/>
        <end position="392"/>
    </location>
</feature>
<feature type="transmembrane region" description="Helical" evidence="7">
    <location>
        <begin position="118"/>
        <end position="138"/>
    </location>
</feature>
<dbReference type="EMBL" id="FMTS01000006">
    <property type="protein sequence ID" value="SCW74743.1"/>
    <property type="molecule type" value="Genomic_DNA"/>
</dbReference>
<dbReference type="NCBIfam" id="TIGR00901">
    <property type="entry name" value="2A0125"/>
    <property type="match status" value="1"/>
</dbReference>
<dbReference type="RefSeq" id="WP_090649808.1">
    <property type="nucleotide sequence ID" value="NZ_CBCRYE010000005.1"/>
</dbReference>
<evidence type="ECO:0000256" key="2">
    <source>
        <dbReference type="ARBA" id="ARBA00008335"/>
    </source>
</evidence>
<dbReference type="Proteomes" id="UP000199150">
    <property type="component" value="Unassembled WGS sequence"/>
</dbReference>
<comment type="similarity">
    <text evidence="2">Belongs to the major facilitator superfamily.</text>
</comment>
<feature type="transmembrane region" description="Helical" evidence="7">
    <location>
        <begin position="183"/>
        <end position="204"/>
    </location>
</feature>
<feature type="transmembrane region" description="Helical" evidence="7">
    <location>
        <begin position="236"/>
        <end position="264"/>
    </location>
</feature>
<gene>
    <name evidence="8" type="ORF">SAMN02927928_3078</name>
</gene>
<feature type="transmembrane region" description="Helical" evidence="7">
    <location>
        <begin position="50"/>
        <end position="72"/>
    </location>
</feature>
<keyword evidence="9" id="KW-1185">Reference proteome</keyword>
<reference evidence="9" key="1">
    <citation type="submission" date="2016-10" db="EMBL/GenBank/DDBJ databases">
        <authorList>
            <person name="Varghese N."/>
            <person name="Submissions S."/>
        </authorList>
    </citation>
    <scope>NUCLEOTIDE SEQUENCE [LARGE SCALE GENOMIC DNA]</scope>
    <source>
        <strain evidence="9">CGMCC 1.3431</strain>
    </source>
</reference>
<protein>
    <submittedName>
        <fullName evidence="8">MFS transporter, PAT family, beta-lactamase induction signal transducer AmpG</fullName>
    </submittedName>
</protein>
<keyword evidence="3" id="KW-0813">Transport</keyword>
<sequence>MSEKSVADESAKLKRNLWPASVMLALGFSSGLPYLLIYDTASVWLRQAGVSLADIGYFFLFTTFSYTLKFLWAPVIDRLNLPFLTRHLGHRRGWLLLIQGLLVIGLLGISLSHPERGIVGMVIIASLTGFIAATQDIVMDAWRIEAVEEKLQGLMASCYQWGYRISMILSGVLPLVLSKPLGWNMAYAVMAAFMAVGIAAVLLAPREKAHTIRPIHMEGLTAQPWREAAEWATRGILIVLAAILMGCGLTGNVDVLDFLLGLVGLSDQAQQALKVIWTAKATGVFLQIPAFLIGFGLLAACCLPLPWATRPGAYFKGAFVAPVADFFQRYENWAAFILALILVYRVSEFVLNIMNPFYVDLGFDVDTIAGMRKVWGVIMSMIGLGFASWIIAQFGLMRSLIIGALVGPLSHAGFMWLACAGHDVRVFAIAMAMDNISAGISGTVLIAYMSSLTSASFTASQYALFSSLYSILGKLVASQSGRIVEASAKAADQGGIASLFTGLMTHLHADSYVTPAAKLGVTPAALGAGYFTFFAYTIVIGFVAIAMSFWLYFRRRTDTVV</sequence>
<feature type="transmembrane region" description="Helical" evidence="7">
    <location>
        <begin position="399"/>
        <end position="418"/>
    </location>
</feature>
<dbReference type="GO" id="GO:0022857">
    <property type="term" value="F:transmembrane transporter activity"/>
    <property type="evidence" value="ECO:0007669"/>
    <property type="project" value="InterPro"/>
</dbReference>
<dbReference type="InterPro" id="IPR036259">
    <property type="entry name" value="MFS_trans_sf"/>
</dbReference>
<evidence type="ECO:0000256" key="4">
    <source>
        <dbReference type="ARBA" id="ARBA00022692"/>
    </source>
</evidence>
<keyword evidence="4 7" id="KW-0812">Transmembrane</keyword>
<dbReference type="PRINTS" id="PR00342">
    <property type="entry name" value="RHESUSRHD"/>
</dbReference>
<dbReference type="SUPFAM" id="SSF103473">
    <property type="entry name" value="MFS general substrate transporter"/>
    <property type="match status" value="1"/>
</dbReference>
<keyword evidence="6 7" id="KW-0472">Membrane</keyword>
<evidence type="ECO:0000313" key="8">
    <source>
        <dbReference type="EMBL" id="SCW74743.1"/>
    </source>
</evidence>
<proteinExistence type="inferred from homology"/>
<evidence type="ECO:0000313" key="9">
    <source>
        <dbReference type="Proteomes" id="UP000199150"/>
    </source>
</evidence>
<dbReference type="InterPro" id="IPR002229">
    <property type="entry name" value="RhesusRHD"/>
</dbReference>
<dbReference type="AlphaFoldDB" id="A0A1G4T024"/>
<feature type="transmembrane region" description="Helical" evidence="7">
    <location>
        <begin position="424"/>
        <end position="448"/>
    </location>
</feature>
<dbReference type="STRING" id="260084.SAMN02927928_3078"/>
<feature type="transmembrane region" description="Helical" evidence="7">
    <location>
        <begin position="20"/>
        <end position="38"/>
    </location>
</feature>
<feature type="transmembrane region" description="Helical" evidence="7">
    <location>
        <begin position="158"/>
        <end position="177"/>
    </location>
</feature>
<name>A0A1G4T024_9CAUL</name>
<evidence type="ECO:0000256" key="6">
    <source>
        <dbReference type="ARBA" id="ARBA00023136"/>
    </source>
</evidence>
<dbReference type="Gene3D" id="1.20.1250.20">
    <property type="entry name" value="MFS general substrate transporter like domains"/>
    <property type="match status" value="1"/>
</dbReference>